<feature type="domain" description="6-phosphogluconate dehydrogenase NADP-binding" evidence="5">
    <location>
        <begin position="3"/>
        <end position="160"/>
    </location>
</feature>
<evidence type="ECO:0000313" key="7">
    <source>
        <dbReference type="EMBL" id="MED5050301.1"/>
    </source>
</evidence>
<dbReference type="GO" id="GO:0016054">
    <property type="term" value="P:organic acid catabolic process"/>
    <property type="evidence" value="ECO:0007669"/>
    <property type="project" value="UniProtKB-ARBA"/>
</dbReference>
<proteinExistence type="inferred from homology"/>
<dbReference type="InterPro" id="IPR006115">
    <property type="entry name" value="6PGDH_NADP-bd"/>
</dbReference>
<dbReference type="Gene3D" id="3.40.50.720">
    <property type="entry name" value="NAD(P)-binding Rossmann-like Domain"/>
    <property type="match status" value="1"/>
</dbReference>
<dbReference type="EC" id="1.1.-.-" evidence="7"/>
<dbReference type="InterPro" id="IPR008927">
    <property type="entry name" value="6-PGluconate_DH-like_C_sf"/>
</dbReference>
<name>A0ABD5IS03_9BACL</name>
<dbReference type="SUPFAM" id="SSF48179">
    <property type="entry name" value="6-phosphogluconate dehydrogenase C-terminal domain-like"/>
    <property type="match status" value="1"/>
</dbReference>
<dbReference type="PROSITE" id="PS00895">
    <property type="entry name" value="3_HYDROXYISOBUT_DH"/>
    <property type="match status" value="1"/>
</dbReference>
<evidence type="ECO:0000256" key="3">
    <source>
        <dbReference type="ARBA" id="ARBA00023027"/>
    </source>
</evidence>
<dbReference type="SUPFAM" id="SSF51735">
    <property type="entry name" value="NAD(P)-binding Rossmann-fold domains"/>
    <property type="match status" value="1"/>
</dbReference>
<evidence type="ECO:0000256" key="4">
    <source>
        <dbReference type="PIRSR" id="PIRSR000103-1"/>
    </source>
</evidence>
<dbReference type="Gene3D" id="1.10.1040.10">
    <property type="entry name" value="N-(1-d-carboxylethyl)-l-norvaline Dehydrogenase, domain 2"/>
    <property type="match status" value="1"/>
</dbReference>
<reference evidence="7 8" key="1">
    <citation type="submission" date="2023-03" db="EMBL/GenBank/DDBJ databases">
        <title>Bacillus Genome Sequencing.</title>
        <authorList>
            <person name="Dunlap C."/>
        </authorList>
    </citation>
    <scope>NUCLEOTIDE SEQUENCE [LARGE SCALE GENOMIC DNA]</scope>
    <source>
        <strain evidence="7 8">NRS-38</strain>
    </source>
</reference>
<dbReference type="GO" id="GO:0016491">
    <property type="term" value="F:oxidoreductase activity"/>
    <property type="evidence" value="ECO:0007669"/>
    <property type="project" value="UniProtKB-KW"/>
</dbReference>
<dbReference type="InterPro" id="IPR036291">
    <property type="entry name" value="NAD(P)-bd_dom_sf"/>
</dbReference>
<dbReference type="EMBL" id="JARTLI010000002">
    <property type="protein sequence ID" value="MED5050301.1"/>
    <property type="molecule type" value="Genomic_DNA"/>
</dbReference>
<dbReference type="InterPro" id="IPR013328">
    <property type="entry name" value="6PGD_dom2"/>
</dbReference>
<keyword evidence="2 7" id="KW-0560">Oxidoreductase</keyword>
<dbReference type="Pfam" id="PF03446">
    <property type="entry name" value="NAD_binding_2"/>
    <property type="match status" value="1"/>
</dbReference>
<dbReference type="PANTHER" id="PTHR43060">
    <property type="entry name" value="3-HYDROXYISOBUTYRATE DEHYDROGENASE-LIKE 1, MITOCHONDRIAL-RELATED"/>
    <property type="match status" value="1"/>
</dbReference>
<comment type="similarity">
    <text evidence="1">Belongs to the HIBADH-related family.</text>
</comment>
<gene>
    <name evidence="7" type="ORF">P9850_00270</name>
</gene>
<evidence type="ECO:0000313" key="8">
    <source>
        <dbReference type="Proteomes" id="UP001339962"/>
    </source>
</evidence>
<evidence type="ECO:0000256" key="2">
    <source>
        <dbReference type="ARBA" id="ARBA00023002"/>
    </source>
</evidence>
<evidence type="ECO:0000259" key="5">
    <source>
        <dbReference type="Pfam" id="PF03446"/>
    </source>
</evidence>
<evidence type="ECO:0000256" key="1">
    <source>
        <dbReference type="ARBA" id="ARBA00009080"/>
    </source>
</evidence>
<feature type="domain" description="3-hydroxyisobutyrate dehydrogenase-like NAD-binding" evidence="6">
    <location>
        <begin position="165"/>
        <end position="285"/>
    </location>
</feature>
<dbReference type="Proteomes" id="UP001339962">
    <property type="component" value="Unassembled WGS sequence"/>
</dbReference>
<organism evidence="7 8">
    <name type="scientific">Anoxybacteroides rupiense</name>
    <dbReference type="NCBI Taxonomy" id="311460"/>
    <lineage>
        <taxon>Bacteria</taxon>
        <taxon>Bacillati</taxon>
        <taxon>Bacillota</taxon>
        <taxon>Bacilli</taxon>
        <taxon>Bacillales</taxon>
        <taxon>Anoxybacillaceae</taxon>
        <taxon>Anoxybacteroides</taxon>
    </lineage>
</organism>
<evidence type="ECO:0000259" key="6">
    <source>
        <dbReference type="Pfam" id="PF14833"/>
    </source>
</evidence>
<accession>A0ABD5IS03</accession>
<dbReference type="PANTHER" id="PTHR43060:SF15">
    <property type="entry name" value="3-HYDROXYISOBUTYRATE DEHYDROGENASE-LIKE 1, MITOCHONDRIAL-RELATED"/>
    <property type="match status" value="1"/>
</dbReference>
<dbReference type="AlphaFoldDB" id="A0ABD5IS03"/>
<dbReference type="InterPro" id="IPR002204">
    <property type="entry name" value="3-OH-isobutyrate_DH-rel_CS"/>
</dbReference>
<dbReference type="Pfam" id="PF14833">
    <property type="entry name" value="NAD_binding_11"/>
    <property type="match status" value="1"/>
</dbReference>
<keyword evidence="3" id="KW-0520">NAD</keyword>
<dbReference type="InterPro" id="IPR029154">
    <property type="entry name" value="HIBADH-like_NADP-bd"/>
</dbReference>
<sequence length="288" mass="31365">MKTIGFIGLGVMGQSMARNLLQAGYDLLVHTRTKEKAEELLRAGAVWKETVRELAREADVVITMVGYPQDVEAVYFGENGLIENVKENTYLIDMTTSPPSLAEKIYDEAKKRKVFALDAPVSGGDVGAREGRLAIMVGGDEAAFHECKPIFEALGTNIVFQGKVGAGQHAKMCNQIAIATNMIGVCEALIYAKRSGLDPYKVLESISQGAAGSWSLSQLAPRMLAGDFAPGFYVKHFIKDMKIALEEAEKMNLQLPGLSLAKKMYEELAASGEENSGTHALYKHYDHS</sequence>
<protein>
    <submittedName>
        <fullName evidence="7">NAD(P)-dependent oxidoreductase</fullName>
        <ecNumber evidence="7">1.1.-.-</ecNumber>
    </submittedName>
</protein>
<dbReference type="RefSeq" id="WP_159719561.1">
    <property type="nucleotide sequence ID" value="NZ_JARTLI010000002.1"/>
</dbReference>
<comment type="caution">
    <text evidence="7">The sequence shown here is derived from an EMBL/GenBank/DDBJ whole genome shotgun (WGS) entry which is preliminary data.</text>
</comment>
<feature type="active site" evidence="4">
    <location>
        <position position="171"/>
    </location>
</feature>
<dbReference type="PIRSF" id="PIRSF000103">
    <property type="entry name" value="HIBADH"/>
    <property type="match status" value="1"/>
</dbReference>
<dbReference type="InterPro" id="IPR015815">
    <property type="entry name" value="HIBADH-related"/>
</dbReference>